<dbReference type="AlphaFoldDB" id="A0A0N4TPT6"/>
<dbReference type="WBParaSite" id="BPAG_0001057601-mRNA-1">
    <property type="protein sequence ID" value="BPAG_0001057601-mRNA-1"/>
    <property type="gene ID" value="BPAG_0001057601"/>
</dbReference>
<reference evidence="3" key="1">
    <citation type="submission" date="2017-02" db="UniProtKB">
        <authorList>
            <consortium name="WormBaseParasite"/>
        </authorList>
    </citation>
    <scope>IDENTIFICATION</scope>
</reference>
<dbReference type="Proteomes" id="UP000278627">
    <property type="component" value="Unassembled WGS sequence"/>
</dbReference>
<proteinExistence type="predicted"/>
<protein>
    <submittedName>
        <fullName evidence="3">Histidine kinase</fullName>
    </submittedName>
</protein>
<reference evidence="1 2" key="2">
    <citation type="submission" date="2018-11" db="EMBL/GenBank/DDBJ databases">
        <authorList>
            <consortium name="Pathogen Informatics"/>
        </authorList>
    </citation>
    <scope>NUCLEOTIDE SEQUENCE [LARGE SCALE GENOMIC DNA]</scope>
</reference>
<evidence type="ECO:0000313" key="3">
    <source>
        <dbReference type="WBParaSite" id="BPAG_0001057601-mRNA-1"/>
    </source>
</evidence>
<gene>
    <name evidence="1" type="ORF">BPAG_LOCUS10538</name>
</gene>
<evidence type="ECO:0000313" key="2">
    <source>
        <dbReference type="Proteomes" id="UP000278627"/>
    </source>
</evidence>
<dbReference type="EMBL" id="UZAD01013190">
    <property type="protein sequence ID" value="VDN91724.1"/>
    <property type="molecule type" value="Genomic_DNA"/>
</dbReference>
<sequence>MSYGGGAIWITLSAPEQIAHKSLLVLNHTFHQQKYHCISTSSSSNVEHMGKKIGIEKRTDFNAMTFSAFAQYGLIFQTEETATTITTINKQQITTKCKHWLIFCF</sequence>
<keyword evidence="2" id="KW-1185">Reference proteome</keyword>
<evidence type="ECO:0000313" key="1">
    <source>
        <dbReference type="EMBL" id="VDN91724.1"/>
    </source>
</evidence>
<organism evidence="3">
    <name type="scientific">Brugia pahangi</name>
    <name type="common">Filarial nematode worm</name>
    <dbReference type="NCBI Taxonomy" id="6280"/>
    <lineage>
        <taxon>Eukaryota</taxon>
        <taxon>Metazoa</taxon>
        <taxon>Ecdysozoa</taxon>
        <taxon>Nematoda</taxon>
        <taxon>Chromadorea</taxon>
        <taxon>Rhabditida</taxon>
        <taxon>Spirurina</taxon>
        <taxon>Spiruromorpha</taxon>
        <taxon>Filarioidea</taxon>
        <taxon>Onchocercidae</taxon>
        <taxon>Brugia</taxon>
    </lineage>
</organism>
<accession>A0A0N4TPT6</accession>
<name>A0A0N4TPT6_BRUPA</name>